<dbReference type="PANTHER" id="PTHR33162">
    <property type="entry name" value="SEC-INDEPENDENT PROTEIN TRANSLOCASE PROTEIN TATA, CHLOROPLASTIC"/>
    <property type="match status" value="1"/>
</dbReference>
<dbReference type="GO" id="GO:0043953">
    <property type="term" value="P:protein transport by the Tat complex"/>
    <property type="evidence" value="ECO:0007669"/>
    <property type="project" value="UniProtKB-UniRule"/>
</dbReference>
<gene>
    <name evidence="12" type="primary">tatB</name>
    <name evidence="10" type="synonym">tatA</name>
    <name evidence="12" type="ORF">DAMNIGENAA_02500</name>
</gene>
<dbReference type="InterPro" id="IPR003369">
    <property type="entry name" value="TatA/B/E"/>
</dbReference>
<accession>A0A9W6D229</accession>
<dbReference type="Gene3D" id="1.20.5.3310">
    <property type="match status" value="1"/>
</dbReference>
<dbReference type="PRINTS" id="PR01506">
    <property type="entry name" value="TATBPROTEIN"/>
</dbReference>
<comment type="function">
    <text evidence="10">Part of the twin-arginine translocation (Tat) system that transports large folded proteins containing a characteristic twin-arginine motif in their signal peptide across membranes. TatA could form the protein-conducting channel of the Tat system.</text>
</comment>
<keyword evidence="5 10" id="KW-0653">Protein transport</keyword>
<evidence type="ECO:0000313" key="12">
    <source>
        <dbReference type="EMBL" id="GLI32817.1"/>
    </source>
</evidence>
<keyword evidence="13" id="KW-1185">Reference proteome</keyword>
<keyword evidence="4 10" id="KW-0812">Transmembrane</keyword>
<dbReference type="Pfam" id="PF02416">
    <property type="entry name" value="TatA_B_E"/>
    <property type="match status" value="1"/>
</dbReference>
<protein>
    <recommendedName>
        <fullName evidence="10">Sec-independent protein translocase protein TatA</fullName>
    </recommendedName>
</protein>
<dbReference type="HAMAP" id="MF_00236">
    <property type="entry name" value="TatA_E"/>
    <property type="match status" value="1"/>
</dbReference>
<dbReference type="RefSeq" id="WP_281791849.1">
    <property type="nucleotide sequence ID" value="NZ_BSDR01000001.1"/>
</dbReference>
<dbReference type="NCBIfam" id="NF011430">
    <property type="entry name" value="PRK14861.1"/>
    <property type="match status" value="1"/>
</dbReference>
<keyword evidence="8 10" id="KW-0472">Membrane</keyword>
<evidence type="ECO:0000256" key="3">
    <source>
        <dbReference type="ARBA" id="ARBA00022475"/>
    </source>
</evidence>
<evidence type="ECO:0000256" key="8">
    <source>
        <dbReference type="ARBA" id="ARBA00023136"/>
    </source>
</evidence>
<dbReference type="GO" id="GO:0008320">
    <property type="term" value="F:protein transmembrane transporter activity"/>
    <property type="evidence" value="ECO:0007669"/>
    <property type="project" value="UniProtKB-UniRule"/>
</dbReference>
<dbReference type="EMBL" id="BSDR01000001">
    <property type="protein sequence ID" value="GLI32817.1"/>
    <property type="molecule type" value="Genomic_DNA"/>
</dbReference>
<feature type="region of interest" description="Disordered" evidence="11">
    <location>
        <begin position="85"/>
        <end position="128"/>
    </location>
</feature>
<comment type="function">
    <text evidence="9">Part of the twin-arginine translocation (Tat) system that transports large folded proteins containing a characteristic twin-arginine motif in their signal peptide across the thylakoid membrane. Involved in delta pH-dependent protein transport required for chloroplast development, especially thylakoid membrane formation. TATC and TATB mediate precursor recognition, whereas TATA facilitates translocation.</text>
</comment>
<evidence type="ECO:0000256" key="5">
    <source>
        <dbReference type="ARBA" id="ARBA00022927"/>
    </source>
</evidence>
<dbReference type="GO" id="GO:0033281">
    <property type="term" value="C:TAT protein transport complex"/>
    <property type="evidence" value="ECO:0007669"/>
    <property type="project" value="UniProtKB-UniRule"/>
</dbReference>
<evidence type="ECO:0000256" key="4">
    <source>
        <dbReference type="ARBA" id="ARBA00022692"/>
    </source>
</evidence>
<reference evidence="12" key="1">
    <citation type="submission" date="2022-12" db="EMBL/GenBank/DDBJ databases">
        <title>Reference genome sequencing for broad-spectrum identification of bacterial and archaeal isolates by mass spectrometry.</title>
        <authorList>
            <person name="Sekiguchi Y."/>
            <person name="Tourlousse D.M."/>
        </authorList>
    </citation>
    <scope>NUCLEOTIDE SEQUENCE</scope>
    <source>
        <strain evidence="12">ASRB1</strain>
    </source>
</reference>
<evidence type="ECO:0000256" key="6">
    <source>
        <dbReference type="ARBA" id="ARBA00022989"/>
    </source>
</evidence>
<evidence type="ECO:0000256" key="11">
    <source>
        <dbReference type="SAM" id="MobiDB-lite"/>
    </source>
</evidence>
<evidence type="ECO:0000256" key="2">
    <source>
        <dbReference type="ARBA" id="ARBA00022448"/>
    </source>
</evidence>
<evidence type="ECO:0000313" key="13">
    <source>
        <dbReference type="Proteomes" id="UP001144372"/>
    </source>
</evidence>
<evidence type="ECO:0000256" key="10">
    <source>
        <dbReference type="HAMAP-Rule" id="MF_00236"/>
    </source>
</evidence>
<comment type="subunit">
    <text evidence="10">Forms a complex with TatC.</text>
</comment>
<organism evidence="12 13">
    <name type="scientific">Desulforhabdus amnigena</name>
    <dbReference type="NCBI Taxonomy" id="40218"/>
    <lineage>
        <taxon>Bacteria</taxon>
        <taxon>Pseudomonadati</taxon>
        <taxon>Thermodesulfobacteriota</taxon>
        <taxon>Syntrophobacteria</taxon>
        <taxon>Syntrophobacterales</taxon>
        <taxon>Syntrophobacteraceae</taxon>
        <taxon>Desulforhabdus</taxon>
    </lineage>
</organism>
<feature type="compositionally biased region" description="Basic and acidic residues" evidence="11">
    <location>
        <begin position="112"/>
        <end position="128"/>
    </location>
</feature>
<keyword evidence="2 10" id="KW-0813">Transport</keyword>
<comment type="similarity">
    <text evidence="10">Belongs to the TatA/E family.</text>
</comment>
<evidence type="ECO:0000256" key="9">
    <source>
        <dbReference type="ARBA" id="ARBA00025340"/>
    </source>
</evidence>
<keyword evidence="6 10" id="KW-1133">Transmembrane helix</keyword>
<evidence type="ECO:0000256" key="1">
    <source>
        <dbReference type="ARBA" id="ARBA00004167"/>
    </source>
</evidence>
<keyword evidence="3 10" id="KW-1003">Cell membrane</keyword>
<keyword evidence="7 10" id="KW-0811">Translocation</keyword>
<dbReference type="NCBIfam" id="TIGR01410">
    <property type="entry name" value="tatB"/>
    <property type="match status" value="1"/>
</dbReference>
<sequence>MFGIGFPELLVIMAIALIVVGPSKLPDLARALGRGYAEFKRATNELKETFDQDDTVREIKDEFHSAQREILSGKSFLKPLEAVNSRISPASEEPPAKSVPTESKGGAGRKPKQSDAEKSDEDSHANSR</sequence>
<dbReference type="InterPro" id="IPR006312">
    <property type="entry name" value="TatA/E"/>
</dbReference>
<comment type="caution">
    <text evidence="12">The sequence shown here is derived from an EMBL/GenBank/DDBJ whole genome shotgun (WGS) entry which is preliminary data.</text>
</comment>
<dbReference type="PANTHER" id="PTHR33162:SF1">
    <property type="entry name" value="SEC-INDEPENDENT PROTEIN TRANSLOCASE PROTEIN TATA, CHLOROPLASTIC"/>
    <property type="match status" value="1"/>
</dbReference>
<dbReference type="Proteomes" id="UP001144372">
    <property type="component" value="Unassembled WGS sequence"/>
</dbReference>
<dbReference type="InterPro" id="IPR018448">
    <property type="entry name" value="TatB"/>
</dbReference>
<dbReference type="GO" id="GO:0006886">
    <property type="term" value="P:intracellular protein transport"/>
    <property type="evidence" value="ECO:0007669"/>
    <property type="project" value="UniProtKB-ARBA"/>
</dbReference>
<proteinExistence type="inferred from homology"/>
<comment type="subcellular location">
    <subcellularLocation>
        <location evidence="10">Cell membrane</location>
        <topology evidence="10">Single-pass membrane protein</topology>
    </subcellularLocation>
    <subcellularLocation>
        <location evidence="1">Membrane</location>
        <topology evidence="1">Single-pass membrane protein</topology>
    </subcellularLocation>
</comment>
<dbReference type="AlphaFoldDB" id="A0A9W6D229"/>
<evidence type="ECO:0000256" key="7">
    <source>
        <dbReference type="ARBA" id="ARBA00023010"/>
    </source>
</evidence>
<name>A0A9W6D229_9BACT</name>